<sequence>MRTIPGRPAAFTIVEVMIAVLIIGASMTPIFFMFSRSSTGTVQSRDEVLAYAYAQEMLEFAQARGFDDPQVAVGENRTITPLELRALGGGAIALPVDPRFTRVLHVRVPPLSAAAWPYQYKVLVAEVSWKPNDEQTRSVRLTGLLTRAK</sequence>
<accession>A0A367ZNG5</accession>
<protein>
    <recommendedName>
        <fullName evidence="4">Prepilin-type N-terminal cleavage/methylation domain-containing protein</fullName>
    </recommendedName>
</protein>
<evidence type="ECO:0008006" key="4">
    <source>
        <dbReference type="Google" id="ProtNLM"/>
    </source>
</evidence>
<gene>
    <name evidence="2" type="ORF">OZSIB_4140</name>
</gene>
<organism evidence="2 3">
    <name type="scientific">Candidatus Ozemobacter sibiricus</name>
    <dbReference type="NCBI Taxonomy" id="2268124"/>
    <lineage>
        <taxon>Bacteria</taxon>
        <taxon>Candidatus Ozemobacteria</taxon>
        <taxon>Candidatus Ozemobacterales</taxon>
        <taxon>Candidatus Ozemobacteraceae</taxon>
        <taxon>Candidatus Ozemobacter</taxon>
    </lineage>
</organism>
<evidence type="ECO:0000256" key="1">
    <source>
        <dbReference type="SAM" id="Phobius"/>
    </source>
</evidence>
<dbReference type="EMBL" id="QOQW01000011">
    <property type="protein sequence ID" value="RCK79668.1"/>
    <property type="molecule type" value="Genomic_DNA"/>
</dbReference>
<keyword evidence="1" id="KW-0472">Membrane</keyword>
<dbReference type="Proteomes" id="UP000252355">
    <property type="component" value="Unassembled WGS sequence"/>
</dbReference>
<feature type="transmembrane region" description="Helical" evidence="1">
    <location>
        <begin position="12"/>
        <end position="34"/>
    </location>
</feature>
<evidence type="ECO:0000313" key="2">
    <source>
        <dbReference type="EMBL" id="RCK79668.1"/>
    </source>
</evidence>
<dbReference type="AlphaFoldDB" id="A0A367ZNG5"/>
<reference evidence="2 3" key="1">
    <citation type="submission" date="2018-05" db="EMBL/GenBank/DDBJ databases">
        <title>A metagenomic window into the 2 km-deep terrestrial subsurface aquifer revealed taxonomically and functionally diverse microbial community comprising novel uncultured bacterial lineages.</title>
        <authorList>
            <person name="Kadnikov V.V."/>
            <person name="Mardanov A.V."/>
            <person name="Beletsky A.V."/>
            <person name="Banks D."/>
            <person name="Pimenov N.V."/>
            <person name="Frank Y.A."/>
            <person name="Karnachuk O.V."/>
            <person name="Ravin N.V."/>
        </authorList>
    </citation>
    <scope>NUCLEOTIDE SEQUENCE [LARGE SCALE GENOMIC DNA]</scope>
    <source>
        <strain evidence="2">BY5</strain>
    </source>
</reference>
<keyword evidence="1" id="KW-0812">Transmembrane</keyword>
<comment type="caution">
    <text evidence="2">The sequence shown here is derived from an EMBL/GenBank/DDBJ whole genome shotgun (WGS) entry which is preliminary data.</text>
</comment>
<evidence type="ECO:0000313" key="3">
    <source>
        <dbReference type="Proteomes" id="UP000252355"/>
    </source>
</evidence>
<name>A0A367ZNG5_9BACT</name>
<proteinExistence type="predicted"/>
<keyword evidence="1" id="KW-1133">Transmembrane helix</keyword>